<dbReference type="SUPFAM" id="SSF51735">
    <property type="entry name" value="NAD(P)-binding Rossmann-fold domains"/>
    <property type="match status" value="1"/>
</dbReference>
<comment type="subunit">
    <text evidence="2">Homotetramer.</text>
</comment>
<dbReference type="GO" id="GO:0005737">
    <property type="term" value="C:cytoplasm"/>
    <property type="evidence" value="ECO:0007669"/>
    <property type="project" value="UniProtKB-SubCell"/>
</dbReference>
<dbReference type="Proteomes" id="UP000295164">
    <property type="component" value="Unassembled WGS sequence"/>
</dbReference>
<dbReference type="AlphaFoldDB" id="A0A4V2WN05"/>
<dbReference type="Gene3D" id="3.40.50.720">
    <property type="entry name" value="NAD(P)-binding Rossmann-like Domain"/>
    <property type="match status" value="1"/>
</dbReference>
<dbReference type="InterPro" id="IPR051603">
    <property type="entry name" value="Zinc-ADH_QOR/CCCR"/>
</dbReference>
<name>A0A4V2WN05_9BACT</name>
<dbReference type="CDD" id="cd05289">
    <property type="entry name" value="MDR_like_2"/>
    <property type="match status" value="1"/>
</dbReference>
<evidence type="ECO:0000256" key="5">
    <source>
        <dbReference type="ARBA" id="ARBA00022884"/>
    </source>
</evidence>
<sequence>MKAYVLNAAGGTDVLQLTDVRQPRPAAGDVLLRNEAISINPVDIKTRKGGAFFNKLMEAPPVILGWDVAGTVEAVGEGVTQWKVGDRLFGMVNFPGAGRAYAEYVTAPATHFARIPDGISTEEAAATTLAALTAWQVLVHRGGLRAGQRVLIHAAAGGVGHFAVQIAKQVGAEVIGTASAANHDYLRRLGASEVIDYHNDDFRKLASDIDLVLDPVGGDTALHSLDVLRPGGVLVSIVGGAREPVAQEAERRCLRAENYLVQSSGPDMEDLARLLEAGHLKATIGHRFSFAEMAAAHAQVETGHTRGKVVLSL</sequence>
<dbReference type="PANTHER" id="PTHR44154">
    <property type="entry name" value="QUINONE OXIDOREDUCTASE"/>
    <property type="match status" value="1"/>
</dbReference>
<keyword evidence="3" id="KW-0963">Cytoplasm</keyword>
<dbReference type="GO" id="GO:0003723">
    <property type="term" value="F:RNA binding"/>
    <property type="evidence" value="ECO:0007669"/>
    <property type="project" value="UniProtKB-KW"/>
</dbReference>
<evidence type="ECO:0000256" key="4">
    <source>
        <dbReference type="ARBA" id="ARBA00022857"/>
    </source>
</evidence>
<dbReference type="SUPFAM" id="SSF50129">
    <property type="entry name" value="GroES-like"/>
    <property type="match status" value="1"/>
</dbReference>
<organism evidence="7 8">
    <name type="scientific">Flaviaesturariibacter aridisoli</name>
    <dbReference type="NCBI Taxonomy" id="2545761"/>
    <lineage>
        <taxon>Bacteria</taxon>
        <taxon>Pseudomonadati</taxon>
        <taxon>Bacteroidota</taxon>
        <taxon>Chitinophagia</taxon>
        <taxon>Chitinophagales</taxon>
        <taxon>Chitinophagaceae</taxon>
        <taxon>Flaviaestuariibacter</taxon>
    </lineage>
</organism>
<dbReference type="InterPro" id="IPR036291">
    <property type="entry name" value="NAD(P)-bd_dom_sf"/>
</dbReference>
<dbReference type="PROSITE" id="PS01162">
    <property type="entry name" value="QOR_ZETA_CRYSTAL"/>
    <property type="match status" value="1"/>
</dbReference>
<dbReference type="Pfam" id="PF08240">
    <property type="entry name" value="ADH_N"/>
    <property type="match status" value="1"/>
</dbReference>
<accession>A0A4V2WN05</accession>
<dbReference type="InterPro" id="IPR002364">
    <property type="entry name" value="Quin_OxRdtase/zeta-crystal_CS"/>
</dbReference>
<dbReference type="EMBL" id="SKFH01000005">
    <property type="protein sequence ID" value="TCZ73732.1"/>
    <property type="molecule type" value="Genomic_DNA"/>
</dbReference>
<dbReference type="Pfam" id="PF13602">
    <property type="entry name" value="ADH_zinc_N_2"/>
    <property type="match status" value="1"/>
</dbReference>
<proteinExistence type="predicted"/>
<dbReference type="InterPro" id="IPR020843">
    <property type="entry name" value="ER"/>
</dbReference>
<evidence type="ECO:0000313" key="7">
    <source>
        <dbReference type="EMBL" id="TCZ73732.1"/>
    </source>
</evidence>
<evidence type="ECO:0000313" key="8">
    <source>
        <dbReference type="Proteomes" id="UP000295164"/>
    </source>
</evidence>
<dbReference type="InterPro" id="IPR013154">
    <property type="entry name" value="ADH-like_N"/>
</dbReference>
<dbReference type="InterPro" id="IPR011032">
    <property type="entry name" value="GroES-like_sf"/>
</dbReference>
<evidence type="ECO:0000256" key="1">
    <source>
        <dbReference type="ARBA" id="ARBA00004496"/>
    </source>
</evidence>
<dbReference type="GO" id="GO:0016491">
    <property type="term" value="F:oxidoreductase activity"/>
    <property type="evidence" value="ECO:0007669"/>
    <property type="project" value="InterPro"/>
</dbReference>
<comment type="subcellular location">
    <subcellularLocation>
        <location evidence="1">Cytoplasm</location>
    </subcellularLocation>
</comment>
<gene>
    <name evidence="7" type="ORF">E0486_05465</name>
</gene>
<keyword evidence="8" id="KW-1185">Reference proteome</keyword>
<keyword evidence="5" id="KW-0694">RNA-binding</keyword>
<keyword evidence="4" id="KW-0521">NADP</keyword>
<comment type="caution">
    <text evidence="7">The sequence shown here is derived from an EMBL/GenBank/DDBJ whole genome shotgun (WGS) entry which is preliminary data.</text>
</comment>
<evidence type="ECO:0000256" key="3">
    <source>
        <dbReference type="ARBA" id="ARBA00022490"/>
    </source>
</evidence>
<dbReference type="RefSeq" id="WP_131851137.1">
    <property type="nucleotide sequence ID" value="NZ_SKFH01000005.1"/>
</dbReference>
<protein>
    <submittedName>
        <fullName evidence="7">NADP-dependent oxidoreductase</fullName>
    </submittedName>
</protein>
<evidence type="ECO:0000256" key="2">
    <source>
        <dbReference type="ARBA" id="ARBA00011881"/>
    </source>
</evidence>
<feature type="domain" description="Enoyl reductase (ER)" evidence="6">
    <location>
        <begin position="10"/>
        <end position="311"/>
    </location>
</feature>
<dbReference type="OrthoDB" id="634508at2"/>
<dbReference type="SMART" id="SM00829">
    <property type="entry name" value="PKS_ER"/>
    <property type="match status" value="1"/>
</dbReference>
<dbReference type="GO" id="GO:0008270">
    <property type="term" value="F:zinc ion binding"/>
    <property type="evidence" value="ECO:0007669"/>
    <property type="project" value="InterPro"/>
</dbReference>
<dbReference type="Gene3D" id="3.90.180.10">
    <property type="entry name" value="Medium-chain alcohol dehydrogenases, catalytic domain"/>
    <property type="match status" value="1"/>
</dbReference>
<reference evidence="7 8" key="1">
    <citation type="submission" date="2019-03" db="EMBL/GenBank/DDBJ databases">
        <authorList>
            <person name="Kim M.K.M."/>
        </authorList>
    </citation>
    <scope>NUCLEOTIDE SEQUENCE [LARGE SCALE GENOMIC DNA]</scope>
    <source>
        <strain evidence="7 8">17J68-15</strain>
    </source>
</reference>
<evidence type="ECO:0000259" key="6">
    <source>
        <dbReference type="SMART" id="SM00829"/>
    </source>
</evidence>
<dbReference type="PANTHER" id="PTHR44154:SF1">
    <property type="entry name" value="QUINONE OXIDOREDUCTASE"/>
    <property type="match status" value="1"/>
</dbReference>